<sequence length="647" mass="73174">MKRNILILFILGLVSLSIILWTQRDLDQYPLNIDSGYTQENLDSVYSLFDLGVADINQDTYLDIYSANHNARQIFDINQQGQGFENKIYDLGFPQNYEVTEQPVSDLLLNRQDPGLYIYWHNYQLTIAAQNLSNPEDFSGLVIVPLSATPVTSGDLSIKINDTNALSGGLDKVRLVNFQIKGNGRLSIAFPASYPFFPPFFKLNSESDLTQVYIDSKFGSPPSHDFSLPPINALPHMDRHGMAWNDYDNDGNLDVVIVRGGMVGKMPELAPNATDELMLQTRSGFEDIAEQVGLKKQGCAARQVAWVDFDQDNLLDLYTMCGRHWPPNSLQANQLYRQISEGRFIDLAQEKNLAMSDMGWFVWLDVDNDRDMDLFWADETTFWLYRNQAGTFVAEELGQEESSVNQLAIADYDNDGDLDLFAASRRGSVLFTNNQGEYTATDPESIGLPSRAFAANWVDYDNDGLTDLYTLRYGMYRQRPNHTFEKINLLQVNSPKTFGGYAYCTWFDADNDGDRDLLIGKSEEMSWWEKQQKKAEDIAELSKSSKSKVLLYRNPGNENHWLQIELKGAAGNTVAIGGKVKVITENGTQFQQVGQADGAWRSQGHYRLYFGLGQQDKVESIQVTWPNGKTQDIPNPEIDKLLIIQQV</sequence>
<evidence type="ECO:0000259" key="2">
    <source>
        <dbReference type="Pfam" id="PF07593"/>
    </source>
</evidence>
<dbReference type="EMBL" id="MLAW01000001">
    <property type="protein sequence ID" value="OJJ27590.1"/>
    <property type="molecule type" value="Genomic_DNA"/>
</dbReference>
<dbReference type="Gene3D" id="2.130.10.130">
    <property type="entry name" value="Integrin alpha, N-terminal"/>
    <property type="match status" value="1"/>
</dbReference>
<dbReference type="STRING" id="1925591.BI308_01085"/>
<comment type="caution">
    <text evidence="3">The sequence shown here is derived from an EMBL/GenBank/DDBJ whole genome shotgun (WGS) entry which is preliminary data.</text>
</comment>
<dbReference type="InterPro" id="IPR011519">
    <property type="entry name" value="UnbV_ASPIC"/>
</dbReference>
<keyword evidence="4" id="KW-1185">Reference proteome</keyword>
<name>A0A1L9QY38_9CYAN</name>
<dbReference type="Pfam" id="PF13517">
    <property type="entry name" value="FG-GAP_3"/>
    <property type="match status" value="2"/>
</dbReference>
<dbReference type="PANTHER" id="PTHR16026:SF0">
    <property type="entry name" value="CARTILAGE ACIDIC PROTEIN 1"/>
    <property type="match status" value="1"/>
</dbReference>
<dbReference type="Pfam" id="PF07593">
    <property type="entry name" value="UnbV_ASPIC"/>
    <property type="match status" value="1"/>
</dbReference>
<dbReference type="SUPFAM" id="SSF69318">
    <property type="entry name" value="Integrin alpha N-terminal domain"/>
    <property type="match status" value="1"/>
</dbReference>
<dbReference type="PANTHER" id="PTHR16026">
    <property type="entry name" value="CARTILAGE ACIDIC PROTEIN 1"/>
    <property type="match status" value="1"/>
</dbReference>
<evidence type="ECO:0000313" key="3">
    <source>
        <dbReference type="EMBL" id="OJJ27590.1"/>
    </source>
</evidence>
<dbReference type="AlphaFoldDB" id="A0A1L9QY38"/>
<feature type="domain" description="ASPIC/UnbV" evidence="2">
    <location>
        <begin position="575"/>
        <end position="642"/>
    </location>
</feature>
<evidence type="ECO:0000313" key="4">
    <source>
        <dbReference type="Proteomes" id="UP000183940"/>
    </source>
</evidence>
<keyword evidence="1" id="KW-0732">Signal</keyword>
<organism evidence="3 4">
    <name type="scientific">Roseofilum reptotaenium AO1-A</name>
    <dbReference type="NCBI Taxonomy" id="1925591"/>
    <lineage>
        <taxon>Bacteria</taxon>
        <taxon>Bacillati</taxon>
        <taxon>Cyanobacteriota</taxon>
        <taxon>Cyanophyceae</taxon>
        <taxon>Desertifilales</taxon>
        <taxon>Desertifilaceae</taxon>
        <taxon>Roseofilum</taxon>
    </lineage>
</organism>
<dbReference type="InterPro" id="IPR028994">
    <property type="entry name" value="Integrin_alpha_N"/>
</dbReference>
<gene>
    <name evidence="3" type="ORF">BI308_01085</name>
</gene>
<dbReference type="InterPro" id="IPR027039">
    <property type="entry name" value="Crtac1"/>
</dbReference>
<dbReference type="InterPro" id="IPR013517">
    <property type="entry name" value="FG-GAP"/>
</dbReference>
<dbReference type="Proteomes" id="UP000183940">
    <property type="component" value="Unassembled WGS sequence"/>
</dbReference>
<reference evidence="3" key="1">
    <citation type="submission" date="2016-10" db="EMBL/GenBank/DDBJ databases">
        <title>CRISPR-Cas defence system in Roseofilum reptotaenium: evidence of a bacteriophage-cyanobacterium arms race in the coral black band disease.</title>
        <authorList>
            <person name="Buerger P."/>
            <person name="Wood-Charlson E.M."/>
            <person name="Weynberg K.D."/>
            <person name="Willis B."/>
            <person name="Van Oppen M.J."/>
        </authorList>
    </citation>
    <scope>NUCLEOTIDE SEQUENCE [LARGE SCALE GENOMIC DNA]</scope>
    <source>
        <strain evidence="3">AO1-A</strain>
    </source>
</reference>
<accession>A0A1L9QY38</accession>
<proteinExistence type="predicted"/>
<evidence type="ECO:0000256" key="1">
    <source>
        <dbReference type="ARBA" id="ARBA00022729"/>
    </source>
</evidence>
<protein>
    <recommendedName>
        <fullName evidence="2">ASPIC/UnbV domain-containing protein</fullName>
    </recommendedName>
</protein>